<name>A0A2H0N3P4_9BACT</name>
<organism evidence="3 4">
    <name type="scientific">Candidatus Magasanikbacteria bacterium CG11_big_fil_rev_8_21_14_0_20_39_34</name>
    <dbReference type="NCBI Taxonomy" id="1974653"/>
    <lineage>
        <taxon>Bacteria</taxon>
        <taxon>Candidatus Magasanikiibacteriota</taxon>
    </lineage>
</organism>
<evidence type="ECO:0000256" key="1">
    <source>
        <dbReference type="SAM" id="Phobius"/>
    </source>
</evidence>
<dbReference type="GO" id="GO:0042392">
    <property type="term" value="F:sphingosine-1-phosphate phosphatase activity"/>
    <property type="evidence" value="ECO:0007669"/>
    <property type="project" value="TreeGrafter"/>
</dbReference>
<dbReference type="PANTHER" id="PTHR14969:SF13">
    <property type="entry name" value="AT30094P"/>
    <property type="match status" value="1"/>
</dbReference>
<dbReference type="InterPro" id="IPR036938">
    <property type="entry name" value="PAP2/HPO_sf"/>
</dbReference>
<keyword evidence="1" id="KW-0812">Transmembrane</keyword>
<feature type="transmembrane region" description="Helical" evidence="1">
    <location>
        <begin position="20"/>
        <end position="45"/>
    </location>
</feature>
<feature type="transmembrane region" description="Helical" evidence="1">
    <location>
        <begin position="130"/>
        <end position="149"/>
    </location>
</feature>
<feature type="transmembrane region" description="Helical" evidence="1">
    <location>
        <begin position="156"/>
        <end position="174"/>
    </location>
</feature>
<keyword evidence="1" id="KW-0472">Membrane</keyword>
<accession>A0A2H0N3P4</accession>
<feature type="domain" description="Phosphatidic acid phosphatase type 2/haloperoxidase" evidence="2">
    <location>
        <begin position="54"/>
        <end position="172"/>
    </location>
</feature>
<dbReference type="InterPro" id="IPR000326">
    <property type="entry name" value="PAP2/HPO"/>
</dbReference>
<reference evidence="3 4" key="1">
    <citation type="submission" date="2017-09" db="EMBL/GenBank/DDBJ databases">
        <title>Depth-based differentiation of microbial function through sediment-hosted aquifers and enrichment of novel symbionts in the deep terrestrial subsurface.</title>
        <authorList>
            <person name="Probst A.J."/>
            <person name="Ladd B."/>
            <person name="Jarett J.K."/>
            <person name="Geller-Mcgrath D.E."/>
            <person name="Sieber C.M."/>
            <person name="Emerson J.B."/>
            <person name="Anantharaman K."/>
            <person name="Thomas B.C."/>
            <person name="Malmstrom R."/>
            <person name="Stieglmeier M."/>
            <person name="Klingl A."/>
            <person name="Woyke T."/>
            <person name="Ryan C.M."/>
            <person name="Banfield J.F."/>
        </authorList>
    </citation>
    <scope>NUCLEOTIDE SEQUENCE [LARGE SCALE GENOMIC DNA]</scope>
    <source>
        <strain evidence="3">CG11_big_fil_rev_8_21_14_0_20_39_34</strain>
    </source>
</reference>
<dbReference type="PANTHER" id="PTHR14969">
    <property type="entry name" value="SPHINGOSINE-1-PHOSPHATE PHOSPHOHYDROLASE"/>
    <property type="match status" value="1"/>
</dbReference>
<dbReference type="Proteomes" id="UP000229600">
    <property type="component" value="Unassembled WGS sequence"/>
</dbReference>
<gene>
    <name evidence="3" type="ORF">COV59_04940</name>
</gene>
<dbReference type="EMBL" id="PCWN01000011">
    <property type="protein sequence ID" value="PIR03510.1"/>
    <property type="molecule type" value="Genomic_DNA"/>
</dbReference>
<feature type="transmembrane region" description="Helical" evidence="1">
    <location>
        <begin position="107"/>
        <end position="124"/>
    </location>
</feature>
<evidence type="ECO:0000313" key="3">
    <source>
        <dbReference type="EMBL" id="PIR03510.1"/>
    </source>
</evidence>
<dbReference type="SMART" id="SM00014">
    <property type="entry name" value="acidPPc"/>
    <property type="match status" value="1"/>
</dbReference>
<proteinExistence type="predicted"/>
<dbReference type="Pfam" id="PF01569">
    <property type="entry name" value="PAP2"/>
    <property type="match status" value="1"/>
</dbReference>
<dbReference type="SUPFAM" id="SSF48317">
    <property type="entry name" value="Acid phosphatase/Vanadium-dependent haloperoxidase"/>
    <property type="match status" value="1"/>
</dbReference>
<dbReference type="AlphaFoldDB" id="A0A2H0N3P4"/>
<dbReference type="Gene3D" id="1.20.144.10">
    <property type="entry name" value="Phosphatidic acid phosphatase type 2/haloperoxidase"/>
    <property type="match status" value="1"/>
</dbReference>
<evidence type="ECO:0000259" key="2">
    <source>
        <dbReference type="SMART" id="SM00014"/>
    </source>
</evidence>
<evidence type="ECO:0000313" key="4">
    <source>
        <dbReference type="Proteomes" id="UP000229600"/>
    </source>
</evidence>
<feature type="transmembrane region" description="Helical" evidence="1">
    <location>
        <begin position="51"/>
        <end position="77"/>
    </location>
</feature>
<sequence>MWSKNLFLKVNAKVGMNPKFDAIMIFITHFGIVFLTFLSLILSWFTLKNLFFSYIFFVLIPLCLFALVLSYSIAFIFRHPRPEKEIPNVRVLISTLGTWKSFPSDHTLFSFILAAHLLLFVQALSPVVVLISFLMLGFASLIGISRVYVGVHYPRDILGGFLLALFCCLLFLFLL</sequence>
<keyword evidence="1" id="KW-1133">Transmembrane helix</keyword>
<protein>
    <recommendedName>
        <fullName evidence="2">Phosphatidic acid phosphatase type 2/haloperoxidase domain-containing protein</fullName>
    </recommendedName>
</protein>
<comment type="caution">
    <text evidence="3">The sequence shown here is derived from an EMBL/GenBank/DDBJ whole genome shotgun (WGS) entry which is preliminary data.</text>
</comment>